<dbReference type="GO" id="GO:0046872">
    <property type="term" value="F:metal ion binding"/>
    <property type="evidence" value="ECO:0007669"/>
    <property type="project" value="UniProtKB-KW"/>
</dbReference>
<dbReference type="PANTHER" id="PTHR37823">
    <property type="entry name" value="CYTOCHROME C-553-LIKE"/>
    <property type="match status" value="1"/>
</dbReference>
<dbReference type="RefSeq" id="WP_089964788.1">
    <property type="nucleotide sequence ID" value="NZ_FOCQ01000002.1"/>
</dbReference>
<dbReference type="Proteomes" id="UP000199695">
    <property type="component" value="Unassembled WGS sequence"/>
</dbReference>
<dbReference type="InterPro" id="IPR051811">
    <property type="entry name" value="Cytochrome_c550/c551-like"/>
</dbReference>
<organism evidence="8 9">
    <name type="scientific">Lihuaxuella thermophila</name>
    <dbReference type="NCBI Taxonomy" id="1173111"/>
    <lineage>
        <taxon>Bacteria</taxon>
        <taxon>Bacillati</taxon>
        <taxon>Bacillota</taxon>
        <taxon>Bacilli</taxon>
        <taxon>Bacillales</taxon>
        <taxon>Thermoactinomycetaceae</taxon>
        <taxon>Lihuaxuella</taxon>
    </lineage>
</organism>
<dbReference type="EMBL" id="FOCQ01000002">
    <property type="protein sequence ID" value="SEM78184.1"/>
    <property type="molecule type" value="Genomic_DNA"/>
</dbReference>
<gene>
    <name evidence="8" type="ORF">SAMN05444955_10217</name>
</gene>
<keyword evidence="2 6" id="KW-0349">Heme</keyword>
<evidence type="ECO:0000256" key="3">
    <source>
        <dbReference type="ARBA" id="ARBA00022723"/>
    </source>
</evidence>
<dbReference type="Pfam" id="PF13442">
    <property type="entry name" value="Cytochrome_CBB3"/>
    <property type="match status" value="1"/>
</dbReference>
<name>A0A1H8B7W5_9BACL</name>
<dbReference type="Gene3D" id="1.10.760.10">
    <property type="entry name" value="Cytochrome c-like domain"/>
    <property type="match status" value="1"/>
</dbReference>
<keyword evidence="5 6" id="KW-0408">Iron</keyword>
<evidence type="ECO:0000256" key="5">
    <source>
        <dbReference type="ARBA" id="ARBA00023004"/>
    </source>
</evidence>
<dbReference type="PROSITE" id="PS51007">
    <property type="entry name" value="CYTC"/>
    <property type="match status" value="1"/>
</dbReference>
<dbReference type="GO" id="GO:0020037">
    <property type="term" value="F:heme binding"/>
    <property type="evidence" value="ECO:0007669"/>
    <property type="project" value="InterPro"/>
</dbReference>
<dbReference type="STRING" id="1173111.SAMN05444955_10217"/>
<keyword evidence="4" id="KW-0249">Electron transport</keyword>
<dbReference type="InterPro" id="IPR009056">
    <property type="entry name" value="Cyt_c-like_dom"/>
</dbReference>
<evidence type="ECO:0000259" key="7">
    <source>
        <dbReference type="PROSITE" id="PS51007"/>
    </source>
</evidence>
<dbReference type="OrthoDB" id="7933886at2"/>
<sequence>MKKLGMGMAGVITALLLVGCNPQTTGGNQKDDAAMEPKDIYVNNCSSCHGGNLQGSMGPGLQKIGSKLTREEIADIIKNGTGNMPGQPQVSDQAREKLAAWLAEQK</sequence>
<evidence type="ECO:0000256" key="6">
    <source>
        <dbReference type="PROSITE-ProRule" id="PRU00433"/>
    </source>
</evidence>
<keyword evidence="3 6" id="KW-0479">Metal-binding</keyword>
<dbReference type="PANTHER" id="PTHR37823:SF4">
    <property type="entry name" value="MENAQUINOL-CYTOCHROME C REDUCTASE CYTOCHROME B_C SUBUNIT"/>
    <property type="match status" value="1"/>
</dbReference>
<dbReference type="PROSITE" id="PS51257">
    <property type="entry name" value="PROKAR_LIPOPROTEIN"/>
    <property type="match status" value="1"/>
</dbReference>
<feature type="domain" description="Cytochrome c" evidence="7">
    <location>
        <begin position="32"/>
        <end position="106"/>
    </location>
</feature>
<evidence type="ECO:0000256" key="2">
    <source>
        <dbReference type="ARBA" id="ARBA00022617"/>
    </source>
</evidence>
<dbReference type="SUPFAM" id="SSF46626">
    <property type="entry name" value="Cytochrome c"/>
    <property type="match status" value="1"/>
</dbReference>
<accession>A0A1H8B7W5</accession>
<proteinExistence type="predicted"/>
<evidence type="ECO:0000256" key="1">
    <source>
        <dbReference type="ARBA" id="ARBA00022448"/>
    </source>
</evidence>
<evidence type="ECO:0000313" key="8">
    <source>
        <dbReference type="EMBL" id="SEM78184.1"/>
    </source>
</evidence>
<dbReference type="AlphaFoldDB" id="A0A1H8B7W5"/>
<protein>
    <submittedName>
        <fullName evidence="8">Cytochrome c551</fullName>
    </submittedName>
</protein>
<keyword evidence="1" id="KW-0813">Transport</keyword>
<reference evidence="8 9" key="1">
    <citation type="submission" date="2016-10" db="EMBL/GenBank/DDBJ databases">
        <authorList>
            <person name="de Groot N.N."/>
        </authorList>
    </citation>
    <scope>NUCLEOTIDE SEQUENCE [LARGE SCALE GENOMIC DNA]</scope>
    <source>
        <strain evidence="8 9">DSM 46701</strain>
    </source>
</reference>
<evidence type="ECO:0000256" key="4">
    <source>
        <dbReference type="ARBA" id="ARBA00022982"/>
    </source>
</evidence>
<dbReference type="GO" id="GO:0009055">
    <property type="term" value="F:electron transfer activity"/>
    <property type="evidence" value="ECO:0007669"/>
    <property type="project" value="InterPro"/>
</dbReference>
<keyword evidence="9" id="KW-1185">Reference proteome</keyword>
<dbReference type="InterPro" id="IPR036909">
    <property type="entry name" value="Cyt_c-like_dom_sf"/>
</dbReference>
<evidence type="ECO:0000313" key="9">
    <source>
        <dbReference type="Proteomes" id="UP000199695"/>
    </source>
</evidence>